<feature type="compositionally biased region" description="Polar residues" evidence="1">
    <location>
        <begin position="823"/>
        <end position="840"/>
    </location>
</feature>
<feature type="region of interest" description="Disordered" evidence="1">
    <location>
        <begin position="1020"/>
        <end position="1050"/>
    </location>
</feature>
<protein>
    <submittedName>
        <fullName evidence="2">Uncharacterized protein</fullName>
    </submittedName>
</protein>
<evidence type="ECO:0000313" key="3">
    <source>
        <dbReference type="Proteomes" id="UP000828390"/>
    </source>
</evidence>
<feature type="non-terminal residue" evidence="2">
    <location>
        <position position="1"/>
    </location>
</feature>
<reference evidence="2" key="2">
    <citation type="submission" date="2020-11" db="EMBL/GenBank/DDBJ databases">
        <authorList>
            <person name="McCartney M.A."/>
            <person name="Auch B."/>
            <person name="Kono T."/>
            <person name="Mallez S."/>
            <person name="Becker A."/>
            <person name="Gohl D.M."/>
            <person name="Silverstein K.A.T."/>
            <person name="Koren S."/>
            <person name="Bechman K.B."/>
            <person name="Herman A."/>
            <person name="Abrahante J.E."/>
            <person name="Garbe J."/>
        </authorList>
    </citation>
    <scope>NUCLEOTIDE SEQUENCE</scope>
    <source>
        <strain evidence="2">Duluth1</strain>
        <tissue evidence="2">Whole animal</tissue>
    </source>
</reference>
<evidence type="ECO:0000313" key="2">
    <source>
        <dbReference type="EMBL" id="KAH3871065.1"/>
    </source>
</evidence>
<dbReference type="EMBL" id="JAIWYP010000002">
    <property type="protein sequence ID" value="KAH3871065.1"/>
    <property type="molecule type" value="Genomic_DNA"/>
</dbReference>
<feature type="compositionally biased region" description="Polar residues" evidence="1">
    <location>
        <begin position="589"/>
        <end position="599"/>
    </location>
</feature>
<feature type="compositionally biased region" description="Basic residues" evidence="1">
    <location>
        <begin position="1033"/>
        <end position="1043"/>
    </location>
</feature>
<feature type="compositionally biased region" description="Low complexity" evidence="1">
    <location>
        <begin position="425"/>
        <end position="446"/>
    </location>
</feature>
<feature type="compositionally biased region" description="Basic and acidic residues" evidence="1">
    <location>
        <begin position="605"/>
        <end position="614"/>
    </location>
</feature>
<feature type="compositionally biased region" description="Basic and acidic residues" evidence="1">
    <location>
        <begin position="700"/>
        <end position="721"/>
    </location>
</feature>
<feature type="region of interest" description="Disordered" evidence="1">
    <location>
        <begin position="1073"/>
        <end position="1145"/>
    </location>
</feature>
<feature type="compositionally biased region" description="Basic and acidic residues" evidence="1">
    <location>
        <begin position="733"/>
        <end position="820"/>
    </location>
</feature>
<feature type="compositionally biased region" description="Basic and acidic residues" evidence="1">
    <location>
        <begin position="563"/>
        <end position="587"/>
    </location>
</feature>
<feature type="region of interest" description="Disordered" evidence="1">
    <location>
        <begin position="116"/>
        <end position="201"/>
    </location>
</feature>
<feature type="compositionally biased region" description="Basic and acidic residues" evidence="1">
    <location>
        <begin position="1166"/>
        <end position="1178"/>
    </location>
</feature>
<proteinExistence type="predicted"/>
<dbReference type="Proteomes" id="UP000828390">
    <property type="component" value="Unassembled WGS sequence"/>
</dbReference>
<accession>A0A9D4RLX5</accession>
<feature type="compositionally biased region" description="Basic and acidic residues" evidence="1">
    <location>
        <begin position="862"/>
        <end position="973"/>
    </location>
</feature>
<gene>
    <name evidence="2" type="ORF">DPMN_034259</name>
</gene>
<feature type="compositionally biased region" description="Low complexity" evidence="1">
    <location>
        <begin position="489"/>
        <end position="508"/>
    </location>
</feature>
<feature type="compositionally biased region" description="Basic and acidic residues" evidence="1">
    <location>
        <begin position="517"/>
        <end position="533"/>
    </location>
</feature>
<feature type="compositionally biased region" description="Basic and acidic residues" evidence="1">
    <location>
        <begin position="659"/>
        <end position="674"/>
    </location>
</feature>
<feature type="region of interest" description="Disordered" evidence="1">
    <location>
        <begin position="1158"/>
        <end position="1178"/>
    </location>
</feature>
<feature type="compositionally biased region" description="Polar residues" evidence="1">
    <location>
        <begin position="616"/>
        <end position="632"/>
    </location>
</feature>
<feature type="compositionally biased region" description="Acidic residues" evidence="1">
    <location>
        <begin position="222"/>
        <end position="232"/>
    </location>
</feature>
<organism evidence="2 3">
    <name type="scientific">Dreissena polymorpha</name>
    <name type="common">Zebra mussel</name>
    <name type="synonym">Mytilus polymorpha</name>
    <dbReference type="NCBI Taxonomy" id="45954"/>
    <lineage>
        <taxon>Eukaryota</taxon>
        <taxon>Metazoa</taxon>
        <taxon>Spiralia</taxon>
        <taxon>Lophotrochozoa</taxon>
        <taxon>Mollusca</taxon>
        <taxon>Bivalvia</taxon>
        <taxon>Autobranchia</taxon>
        <taxon>Heteroconchia</taxon>
        <taxon>Euheterodonta</taxon>
        <taxon>Imparidentia</taxon>
        <taxon>Neoheterodontei</taxon>
        <taxon>Myida</taxon>
        <taxon>Dreissenoidea</taxon>
        <taxon>Dreissenidae</taxon>
        <taxon>Dreissena</taxon>
    </lineage>
</organism>
<feature type="region of interest" description="Disordered" evidence="1">
    <location>
        <begin position="371"/>
        <end position="686"/>
    </location>
</feature>
<feature type="region of interest" description="Disordered" evidence="1">
    <location>
        <begin position="216"/>
        <end position="251"/>
    </location>
</feature>
<evidence type="ECO:0000256" key="1">
    <source>
        <dbReference type="SAM" id="MobiDB-lite"/>
    </source>
</evidence>
<feature type="compositionally biased region" description="Polar residues" evidence="1">
    <location>
        <begin position="537"/>
        <end position="562"/>
    </location>
</feature>
<reference evidence="2" key="1">
    <citation type="journal article" date="2019" name="bioRxiv">
        <title>The Genome of the Zebra Mussel, Dreissena polymorpha: A Resource for Invasive Species Research.</title>
        <authorList>
            <person name="McCartney M.A."/>
            <person name="Auch B."/>
            <person name="Kono T."/>
            <person name="Mallez S."/>
            <person name="Zhang Y."/>
            <person name="Obille A."/>
            <person name="Becker A."/>
            <person name="Abrahante J.E."/>
            <person name="Garbe J."/>
            <person name="Badalamenti J.P."/>
            <person name="Herman A."/>
            <person name="Mangelson H."/>
            <person name="Liachko I."/>
            <person name="Sullivan S."/>
            <person name="Sone E.D."/>
            <person name="Koren S."/>
            <person name="Silverstein K.A.T."/>
            <person name="Beckman K.B."/>
            <person name="Gohl D.M."/>
        </authorList>
    </citation>
    <scope>NUCLEOTIDE SEQUENCE</scope>
    <source>
        <strain evidence="2">Duluth1</strain>
        <tissue evidence="2">Whole animal</tissue>
    </source>
</reference>
<keyword evidence="3" id="KW-1185">Reference proteome</keyword>
<sequence length="1178" mass="134020">EDLESLRLAALATLKPKAPQAPQGIQVLSTVGQINISEAQISRNYVDDNPEFAHMPVAWKQAADQHNVLYEPSFQGNQGQFVQSQPSFQANPGQFVHSQPYFLRGRGGYQRGFHGPAGFQRGYGGPRLGWNPRGRGRGNLGTGFASPPAQPKSNALIVIQVKGDDSREEQPQSIAAQDRRKSEVRPMLLRPQDKWAGTEARTQAAQLTEKIKVSSKFRRYDDDSDSEEDDEEFQRNRIQTEDNNEAQWLESVPGDVEVQVHRRDDNDYLGNVPGHLGSVELDEVVEVHSTADRKSNEEDGVADVSLADISDVLLGEENMEEGHTADESLTPYVAEEEVIEKTVVENVEHENVMQSVKQHTCDSVMTDDNCEEFDSSKNDSSALAESLRQDDNASNSYSTFSRFNRRKARNSNSAEESNESDSDLESGTSSRSSLPSRKSSASSSDSNFQDGEKSDLDDIDTNKPSLKETKVFVLPQPENHLWKKSALQSPSSESSSKSDSDSSSSSDSQVLQTRAKSVQDKHSRLSPDTEVKIKTKFPNSGSVIGTTFKQDLHHSSSPQDNSHYADKYKGRSSDLIHKTDDRLERSSFKQHSPENSIIKQHNKTKKDMKGKVESKGYNSFSLRNKSRQQMTDTYYIEAEPEFDAANYRDDKLHRRSEHQKRDSKVSCERKEQSKKPLKNQGEGELIKGRLIDSMRHFKDIGIHKNGNEKNKILRTEKDLTSKYKGSKNNSRTSEQEKSANVKDLDTIPKDVEIIKESKTYPKQYEKDAKRNRDEKILKSMEKSKEKAKQRQRSTEISDRKTKKDKSNKSLKRRSIEEKLQRIANVSFSSESSDNDTAGNISSLNDSSSESESETWRNKKHGGSRDTNDIELEKRRRKTQNREIRHPKSSHEKSGKSQKRDDNKQKFTKHENKFQERDADDRKQINYQKKLDRVSGFRDERNSELKSENMKDLSSHKGKRFEETHSESESETRKKGIVSVVKHNRPMSSSLAVVDFKVSHSKHDDVRNRHLHTERIIVHVERSDSEDNSGTKPHQMHKKKHKSRDKMQTLSDTLDHNNADLEKGRGDMKKVIGVKLSTRDSSSKKASVHSRLGVPVRREESRSLFPQSKRSSDFTVPAREKRRKLAVDDLSSTNNKSRSVDAKGDADVELERHIKKMQEKNAQILRRKQEVEQDKQRYG</sequence>
<comment type="caution">
    <text evidence="2">The sequence shown here is derived from an EMBL/GenBank/DDBJ whole genome shotgun (WGS) entry which is preliminary data.</text>
</comment>
<name>A0A9D4RLX5_DREPO</name>
<feature type="compositionally biased region" description="Polar residues" evidence="1">
    <location>
        <begin position="392"/>
        <end position="402"/>
    </location>
</feature>
<dbReference type="AlphaFoldDB" id="A0A9D4RLX5"/>
<feature type="region of interest" description="Disordered" evidence="1">
    <location>
        <begin position="700"/>
        <end position="978"/>
    </location>
</feature>